<comment type="catalytic activity">
    <reaction evidence="9 10">
        <text>Couples ATP hydrolysis with the unwinding of duplex DNA by translocating in the 3'-5' direction.</text>
        <dbReference type="EC" id="5.6.2.4"/>
    </reaction>
</comment>
<dbReference type="Pfam" id="PF00271">
    <property type="entry name" value="Helicase_C"/>
    <property type="match status" value="1"/>
</dbReference>
<name>A0AAD6K1T2_9ROSI</name>
<evidence type="ECO:0000256" key="1">
    <source>
        <dbReference type="ARBA" id="ARBA00005446"/>
    </source>
</evidence>
<dbReference type="PANTHER" id="PTHR13710:SF105">
    <property type="entry name" value="ATP-DEPENDENT DNA HELICASE Q1"/>
    <property type="match status" value="1"/>
</dbReference>
<keyword evidence="8" id="KW-0413">Isomerase</keyword>
<keyword evidence="3 10" id="KW-0547">Nucleotide-binding</keyword>
<keyword evidence="4 10" id="KW-0378">Hydrolase</keyword>
<dbReference type="PROSITE" id="PS51192">
    <property type="entry name" value="HELICASE_ATP_BIND_1"/>
    <property type="match status" value="1"/>
</dbReference>
<evidence type="ECO:0000256" key="11">
    <source>
        <dbReference type="SAM" id="Phobius"/>
    </source>
</evidence>
<comment type="similarity">
    <text evidence="1 10">Belongs to the helicase family. RecQ subfamily.</text>
</comment>
<dbReference type="GO" id="GO:0005737">
    <property type="term" value="C:cytoplasm"/>
    <property type="evidence" value="ECO:0007669"/>
    <property type="project" value="TreeGrafter"/>
</dbReference>
<feature type="transmembrane region" description="Helical" evidence="11">
    <location>
        <begin position="20"/>
        <end position="39"/>
    </location>
</feature>
<dbReference type="AlphaFoldDB" id="A0AAD6K1T2"/>
<keyword evidence="10" id="KW-0539">Nucleus</keyword>
<feature type="domain" description="Helicase C-terminal" evidence="13">
    <location>
        <begin position="244"/>
        <end position="393"/>
    </location>
</feature>
<keyword evidence="6 10" id="KW-0067">ATP-binding</keyword>
<evidence type="ECO:0000313" key="15">
    <source>
        <dbReference type="Proteomes" id="UP001162972"/>
    </source>
</evidence>
<comment type="caution">
    <text evidence="14">The sequence shown here is derived from an EMBL/GenBank/DDBJ whole genome shotgun (WGS) entry which is preliminary data.</text>
</comment>
<dbReference type="InterPro" id="IPR004589">
    <property type="entry name" value="DNA_helicase_ATP-dep_RecQ"/>
</dbReference>
<dbReference type="FunFam" id="3.40.50.300:FF:001215">
    <property type="entry name" value="ATP-dependent DNA helicase"/>
    <property type="match status" value="1"/>
</dbReference>
<dbReference type="EC" id="5.6.2.4" evidence="10"/>
<dbReference type="Pfam" id="PF00270">
    <property type="entry name" value="DEAD"/>
    <property type="match status" value="1"/>
</dbReference>
<keyword evidence="5 10" id="KW-0347">Helicase</keyword>
<gene>
    <name evidence="14" type="ORF">OIU84_004271</name>
</gene>
<protein>
    <recommendedName>
        <fullName evidence="10">ATP-dependent DNA helicase</fullName>
        <ecNumber evidence="10">5.6.2.4</ecNumber>
    </recommendedName>
</protein>
<keyword evidence="7" id="KW-0238">DNA-binding</keyword>
<dbReference type="GO" id="GO:0005694">
    <property type="term" value="C:chromosome"/>
    <property type="evidence" value="ECO:0007669"/>
    <property type="project" value="TreeGrafter"/>
</dbReference>
<evidence type="ECO:0000256" key="2">
    <source>
        <dbReference type="ARBA" id="ARBA00022723"/>
    </source>
</evidence>
<feature type="domain" description="Helicase ATP-binding" evidence="12">
    <location>
        <begin position="44"/>
        <end position="219"/>
    </location>
</feature>
<evidence type="ECO:0000313" key="14">
    <source>
        <dbReference type="EMBL" id="KAJ6415441.1"/>
    </source>
</evidence>
<evidence type="ECO:0000259" key="13">
    <source>
        <dbReference type="PROSITE" id="PS51194"/>
    </source>
</evidence>
<dbReference type="GO" id="GO:0043138">
    <property type="term" value="F:3'-5' DNA helicase activity"/>
    <property type="evidence" value="ECO:0007669"/>
    <property type="project" value="UniProtKB-EC"/>
</dbReference>
<dbReference type="InterPro" id="IPR001650">
    <property type="entry name" value="Helicase_C-like"/>
</dbReference>
<dbReference type="CDD" id="cd18015">
    <property type="entry name" value="DEXHc_RecQ1"/>
    <property type="match status" value="1"/>
</dbReference>
<dbReference type="GO" id="GO:0016592">
    <property type="term" value="C:mediator complex"/>
    <property type="evidence" value="ECO:0007669"/>
    <property type="project" value="TreeGrafter"/>
</dbReference>
<dbReference type="PANTHER" id="PTHR13710">
    <property type="entry name" value="DNA HELICASE RECQ FAMILY MEMBER"/>
    <property type="match status" value="1"/>
</dbReference>
<keyword evidence="11" id="KW-0472">Membrane</keyword>
<evidence type="ECO:0000256" key="9">
    <source>
        <dbReference type="ARBA" id="ARBA00034617"/>
    </source>
</evidence>
<dbReference type="Pfam" id="PF16124">
    <property type="entry name" value="RecQ_Zn_bind"/>
    <property type="match status" value="1"/>
</dbReference>
<dbReference type="InterPro" id="IPR032284">
    <property type="entry name" value="RecQ_Zn-bd"/>
</dbReference>
<dbReference type="CDD" id="cd18794">
    <property type="entry name" value="SF2_C_RecQ"/>
    <property type="match status" value="1"/>
</dbReference>
<dbReference type="EMBL" id="JAPFFJ010000012">
    <property type="protein sequence ID" value="KAJ6415441.1"/>
    <property type="molecule type" value="Genomic_DNA"/>
</dbReference>
<dbReference type="PROSITE" id="PS51194">
    <property type="entry name" value="HELICASE_CTER"/>
    <property type="match status" value="1"/>
</dbReference>
<reference evidence="14 15" key="1">
    <citation type="journal article" date="2023" name="Int. J. Mol. Sci.">
        <title>De Novo Assembly and Annotation of 11 Diverse Shrub Willow (Salix) Genomes Reveals Novel Gene Organization in Sex-Linked Regions.</title>
        <authorList>
            <person name="Hyden B."/>
            <person name="Feng K."/>
            <person name="Yates T.B."/>
            <person name="Jawdy S."/>
            <person name="Cereghino C."/>
            <person name="Smart L.B."/>
            <person name="Muchero W."/>
        </authorList>
    </citation>
    <scope>NUCLEOTIDE SEQUENCE [LARGE SCALE GENOMIC DNA]</scope>
    <source>
        <tissue evidence="14">Shoot tip</tissue>
    </source>
</reference>
<dbReference type="Gene3D" id="3.40.50.300">
    <property type="entry name" value="P-loop containing nucleotide triphosphate hydrolases"/>
    <property type="match status" value="2"/>
</dbReference>
<evidence type="ECO:0000256" key="5">
    <source>
        <dbReference type="ARBA" id="ARBA00022806"/>
    </source>
</evidence>
<evidence type="ECO:0000256" key="6">
    <source>
        <dbReference type="ARBA" id="ARBA00022840"/>
    </source>
</evidence>
<keyword evidence="2" id="KW-0479">Metal-binding</keyword>
<accession>A0AAD6K1T2</accession>
<dbReference type="GO" id="GO:0009378">
    <property type="term" value="F:four-way junction helicase activity"/>
    <property type="evidence" value="ECO:0007669"/>
    <property type="project" value="TreeGrafter"/>
</dbReference>
<evidence type="ECO:0000256" key="4">
    <source>
        <dbReference type="ARBA" id="ARBA00022801"/>
    </source>
</evidence>
<dbReference type="GO" id="GO:0000724">
    <property type="term" value="P:double-strand break repair via homologous recombination"/>
    <property type="evidence" value="ECO:0007669"/>
    <property type="project" value="TreeGrafter"/>
</dbReference>
<keyword evidence="11" id="KW-0812">Transmembrane</keyword>
<keyword evidence="11" id="KW-1133">Transmembrane helix</keyword>
<dbReference type="SMART" id="SM00490">
    <property type="entry name" value="HELICc"/>
    <property type="match status" value="1"/>
</dbReference>
<dbReference type="SMART" id="SM00487">
    <property type="entry name" value="DEXDc"/>
    <property type="match status" value="1"/>
</dbReference>
<sequence>MKMLLDLLLWKTGQAHLSGILKLMMLGLIFLAYPLIVKIRKEIINAIMSGRDVLVIMAAGGGKSLCYQLPAILRDGVALVISPLLSLIQDQVMGLTALGIPAYMLTSTTSKENEKFIYKALEKGEGELKILYVTPEKISKSKRFMSKLEKCHNAGRLSLISIDEAHCCSQWGHDFRPDYKSLSILKTQFSNVPVVALTATATQKVQYDVMEMLRIPKCVKFVSTVNRPNLFYTVRSKSSIGKVVVDEIAEFIQESYPNSESGIVYCFSRKECEQVAAELRARGIAADYYHADMDVNAREKVHMRWSKNKLQVIVGTVAFGMGINKPDVRFVIHHSLSKSMETYYQESGRAGRDGLPSECVLFYRPADVPRQSSMVFYENSGLQNLYDIVRYCQSKRQCHRNAFFRHFAEPLQDCNGMCNNCAFFSEVREVDVSRKFV</sequence>
<evidence type="ECO:0000256" key="7">
    <source>
        <dbReference type="ARBA" id="ARBA00023125"/>
    </source>
</evidence>
<dbReference type="GO" id="GO:0046872">
    <property type="term" value="F:metal ion binding"/>
    <property type="evidence" value="ECO:0007669"/>
    <property type="project" value="UniProtKB-KW"/>
</dbReference>
<dbReference type="GO" id="GO:0003677">
    <property type="term" value="F:DNA binding"/>
    <property type="evidence" value="ECO:0007669"/>
    <property type="project" value="UniProtKB-KW"/>
</dbReference>
<dbReference type="InterPro" id="IPR027417">
    <property type="entry name" value="P-loop_NTPase"/>
</dbReference>
<dbReference type="FunFam" id="3.40.50.300:FF:000296">
    <property type="entry name" value="ATP-dependent DNA helicase RecQ"/>
    <property type="match status" value="1"/>
</dbReference>
<evidence type="ECO:0000256" key="8">
    <source>
        <dbReference type="ARBA" id="ARBA00023235"/>
    </source>
</evidence>
<dbReference type="SUPFAM" id="SSF52540">
    <property type="entry name" value="P-loop containing nucleoside triphosphate hydrolases"/>
    <property type="match status" value="1"/>
</dbReference>
<comment type="catalytic activity">
    <reaction evidence="10">
        <text>ATP + H2O = ADP + phosphate + H(+)</text>
        <dbReference type="Rhea" id="RHEA:13065"/>
        <dbReference type="ChEBI" id="CHEBI:15377"/>
        <dbReference type="ChEBI" id="CHEBI:15378"/>
        <dbReference type="ChEBI" id="CHEBI:30616"/>
        <dbReference type="ChEBI" id="CHEBI:43474"/>
        <dbReference type="ChEBI" id="CHEBI:456216"/>
    </reaction>
</comment>
<dbReference type="NCBIfam" id="TIGR00614">
    <property type="entry name" value="recQ_fam"/>
    <property type="match status" value="1"/>
</dbReference>
<evidence type="ECO:0000256" key="3">
    <source>
        <dbReference type="ARBA" id="ARBA00022741"/>
    </source>
</evidence>
<proteinExistence type="inferred from homology"/>
<organism evidence="14 15">
    <name type="scientific">Salix udensis</name>
    <dbReference type="NCBI Taxonomy" id="889485"/>
    <lineage>
        <taxon>Eukaryota</taxon>
        <taxon>Viridiplantae</taxon>
        <taxon>Streptophyta</taxon>
        <taxon>Embryophyta</taxon>
        <taxon>Tracheophyta</taxon>
        <taxon>Spermatophyta</taxon>
        <taxon>Magnoliopsida</taxon>
        <taxon>eudicotyledons</taxon>
        <taxon>Gunneridae</taxon>
        <taxon>Pentapetalae</taxon>
        <taxon>rosids</taxon>
        <taxon>fabids</taxon>
        <taxon>Malpighiales</taxon>
        <taxon>Salicaceae</taxon>
        <taxon>Saliceae</taxon>
        <taxon>Salix</taxon>
    </lineage>
</organism>
<dbReference type="GO" id="GO:0016787">
    <property type="term" value="F:hydrolase activity"/>
    <property type="evidence" value="ECO:0007669"/>
    <property type="project" value="UniProtKB-KW"/>
</dbReference>
<dbReference type="InterPro" id="IPR011545">
    <property type="entry name" value="DEAD/DEAH_box_helicase_dom"/>
</dbReference>
<keyword evidence="15" id="KW-1185">Reference proteome</keyword>
<dbReference type="Proteomes" id="UP001162972">
    <property type="component" value="Chromosome 3"/>
</dbReference>
<dbReference type="GO" id="GO:0005524">
    <property type="term" value="F:ATP binding"/>
    <property type="evidence" value="ECO:0007669"/>
    <property type="project" value="UniProtKB-KW"/>
</dbReference>
<evidence type="ECO:0000256" key="10">
    <source>
        <dbReference type="RuleBase" id="RU364117"/>
    </source>
</evidence>
<evidence type="ECO:0000259" key="12">
    <source>
        <dbReference type="PROSITE" id="PS51192"/>
    </source>
</evidence>
<comment type="subcellular location">
    <subcellularLocation>
        <location evidence="10">Nucleus</location>
    </subcellularLocation>
</comment>
<dbReference type="InterPro" id="IPR014001">
    <property type="entry name" value="Helicase_ATP-bd"/>
</dbReference>